<dbReference type="Proteomes" id="UP001501004">
    <property type="component" value="Unassembled WGS sequence"/>
</dbReference>
<name>A0ABP7FD34_9MICO</name>
<dbReference type="InterPro" id="IPR032710">
    <property type="entry name" value="NTF2-like_dom_sf"/>
</dbReference>
<evidence type="ECO:0000313" key="2">
    <source>
        <dbReference type="Proteomes" id="UP001501004"/>
    </source>
</evidence>
<dbReference type="SUPFAM" id="SSF54427">
    <property type="entry name" value="NTF2-like"/>
    <property type="match status" value="1"/>
</dbReference>
<sequence>MVTIHEEPDCGNAPRKEILRDLVVAIAERDGESIAPLLADDVAWTFVGEQHLTGRDTVLKWVDDLPPVEEVAFGTFLTHGRGAGVDGVLDLVDGARLAFCHGLRFAGAARTTKIVSVNSYLIRTTADGGLGAG</sequence>
<protein>
    <submittedName>
        <fullName evidence="1">Nuclear transport factor 2 family protein</fullName>
    </submittedName>
</protein>
<organism evidence="1 2">
    <name type="scientific">Leifsonella bigeumensis</name>
    <dbReference type="NCBI Taxonomy" id="433643"/>
    <lineage>
        <taxon>Bacteria</taxon>
        <taxon>Bacillati</taxon>
        <taxon>Actinomycetota</taxon>
        <taxon>Actinomycetes</taxon>
        <taxon>Micrococcales</taxon>
        <taxon>Microbacteriaceae</taxon>
        <taxon>Leifsonella</taxon>
    </lineage>
</organism>
<comment type="caution">
    <text evidence="1">The sequence shown here is derived from an EMBL/GenBank/DDBJ whole genome shotgun (WGS) entry which is preliminary data.</text>
</comment>
<dbReference type="EMBL" id="BAABAE010000002">
    <property type="protein sequence ID" value="GAA3733160.1"/>
    <property type="molecule type" value="Genomic_DNA"/>
</dbReference>
<dbReference type="Gene3D" id="3.10.450.50">
    <property type="match status" value="1"/>
</dbReference>
<reference evidence="2" key="1">
    <citation type="journal article" date="2019" name="Int. J. Syst. Evol. Microbiol.">
        <title>The Global Catalogue of Microorganisms (GCM) 10K type strain sequencing project: providing services to taxonomists for standard genome sequencing and annotation.</title>
        <authorList>
            <consortium name="The Broad Institute Genomics Platform"/>
            <consortium name="The Broad Institute Genome Sequencing Center for Infectious Disease"/>
            <person name="Wu L."/>
            <person name="Ma J."/>
        </authorList>
    </citation>
    <scope>NUCLEOTIDE SEQUENCE [LARGE SCALE GENOMIC DNA]</scope>
    <source>
        <strain evidence="2">JCM 16949</strain>
    </source>
</reference>
<proteinExistence type="predicted"/>
<accession>A0ABP7FD34</accession>
<evidence type="ECO:0000313" key="1">
    <source>
        <dbReference type="EMBL" id="GAA3733160.1"/>
    </source>
</evidence>
<gene>
    <name evidence="1" type="ORF">GCM10022239_06820</name>
</gene>
<dbReference type="RefSeq" id="WP_344753729.1">
    <property type="nucleotide sequence ID" value="NZ_BAABAE010000002.1"/>
</dbReference>
<keyword evidence="2" id="KW-1185">Reference proteome</keyword>